<comment type="caution">
    <text evidence="2">The sequence shown here is derived from an EMBL/GenBank/DDBJ whole genome shotgun (WGS) entry which is preliminary data.</text>
</comment>
<organism evidence="2 3">
    <name type="scientific">Apiospora rasikravindrae</name>
    <dbReference type="NCBI Taxonomy" id="990691"/>
    <lineage>
        <taxon>Eukaryota</taxon>
        <taxon>Fungi</taxon>
        <taxon>Dikarya</taxon>
        <taxon>Ascomycota</taxon>
        <taxon>Pezizomycotina</taxon>
        <taxon>Sordariomycetes</taxon>
        <taxon>Xylariomycetidae</taxon>
        <taxon>Amphisphaeriales</taxon>
        <taxon>Apiosporaceae</taxon>
        <taxon>Apiospora</taxon>
    </lineage>
</organism>
<name>A0ABR1UA17_9PEZI</name>
<reference evidence="2 3" key="1">
    <citation type="submission" date="2023-01" db="EMBL/GenBank/DDBJ databases">
        <title>Analysis of 21 Apiospora genomes using comparative genomics revels a genus with tremendous synthesis potential of carbohydrate active enzymes and secondary metabolites.</title>
        <authorList>
            <person name="Sorensen T."/>
        </authorList>
    </citation>
    <scope>NUCLEOTIDE SEQUENCE [LARGE SCALE GENOMIC DNA]</scope>
    <source>
        <strain evidence="2 3">CBS 33761</strain>
    </source>
</reference>
<evidence type="ECO:0000313" key="2">
    <source>
        <dbReference type="EMBL" id="KAK8055737.1"/>
    </source>
</evidence>
<feature type="compositionally biased region" description="Polar residues" evidence="1">
    <location>
        <begin position="353"/>
        <end position="378"/>
    </location>
</feature>
<gene>
    <name evidence="2" type="ORF">PG993_000964</name>
</gene>
<feature type="compositionally biased region" description="Polar residues" evidence="1">
    <location>
        <begin position="474"/>
        <end position="483"/>
    </location>
</feature>
<protein>
    <submittedName>
        <fullName evidence="2">Uncharacterized protein</fullName>
    </submittedName>
</protein>
<accession>A0ABR1UA17</accession>
<dbReference type="Proteomes" id="UP001444661">
    <property type="component" value="Unassembled WGS sequence"/>
</dbReference>
<sequence length="622" mass="68010">MRYEDWDILIFPQDSSKIPLKEFKTQCHVVHDPEFAFTSGSYGLPILTCFVPGLALGTPFLISLHNWRKPDISQYTKSYSQHLELVKWEARVTIDGRLVASSSFSQQASWPQIMSRSFEFTKNGELEPLRFPRFKEELLQQNYWNPSDEVGRIKITISEGFPRDSLTVPVERVKNLIVFSFQHAPMDILESSGIAWPNPSMWSRSPIQSQSMPVQTQVHKDGSKAHVHSPRRGNEHGICKSASSSHEACMSGWTAAQASSFLGSMPHTQALLQRGPKGAFNSSINSLDAFYQPYSDSSSHLNDWTFPNFGSMGQSPSIQQSLLGSQQSGGQKAFKSRRKLTSSDASMPDYVSNPGSTSQHVAELQQTGSHAHNSNVNIVNGDPENSLHHHKAPSNTPNSLTGQNLVGDMLAEVSKKSPHHDLFANMAKTARFPPELGTPLTHSLLNQPCPIPTQAGSPMTAPASEIKSRKETRLGSNQPSFNMPSLLDHLDMRKVSQAAFGDPLDNFPQSQLFEDKENGSREASSGVSPQPSSRTFSGVFSQRSGSAGDLNKKLSGTNGFAHTNLEAGTPASMGDIVDVTLPSSGKGAKRTRHLTPTGSNADQDEPRSTPKVRVGFGEGMAN</sequence>
<proteinExistence type="predicted"/>
<feature type="region of interest" description="Disordered" evidence="1">
    <location>
        <begin position="516"/>
        <end position="552"/>
    </location>
</feature>
<feature type="region of interest" description="Disordered" evidence="1">
    <location>
        <begin position="455"/>
        <end position="485"/>
    </location>
</feature>
<keyword evidence="3" id="KW-1185">Reference proteome</keyword>
<dbReference type="EMBL" id="JAQQWK010000001">
    <property type="protein sequence ID" value="KAK8055737.1"/>
    <property type="molecule type" value="Genomic_DNA"/>
</dbReference>
<feature type="compositionally biased region" description="Polar residues" evidence="1">
    <location>
        <begin position="521"/>
        <end position="545"/>
    </location>
</feature>
<evidence type="ECO:0000256" key="1">
    <source>
        <dbReference type="SAM" id="MobiDB-lite"/>
    </source>
</evidence>
<evidence type="ECO:0000313" key="3">
    <source>
        <dbReference type="Proteomes" id="UP001444661"/>
    </source>
</evidence>
<feature type="region of interest" description="Disordered" evidence="1">
    <location>
        <begin position="315"/>
        <end position="401"/>
    </location>
</feature>
<feature type="compositionally biased region" description="Low complexity" evidence="1">
    <location>
        <begin position="315"/>
        <end position="331"/>
    </location>
</feature>
<feature type="region of interest" description="Disordered" evidence="1">
    <location>
        <begin position="565"/>
        <end position="622"/>
    </location>
</feature>